<name>A0A1I5IVL5_9BACT</name>
<proteinExistence type="predicted"/>
<protein>
    <recommendedName>
        <fullName evidence="4">Tetratricopeptide repeat-containing protein</fullName>
    </recommendedName>
</protein>
<feature type="region of interest" description="Disordered" evidence="1">
    <location>
        <begin position="77"/>
        <end position="142"/>
    </location>
</feature>
<evidence type="ECO:0000313" key="3">
    <source>
        <dbReference type="Proteomes" id="UP000199564"/>
    </source>
</evidence>
<accession>A0A1I5IVL5</accession>
<organism evidence="2 3">
    <name type="scientific">Algoriphagus ornithinivorans</name>
    <dbReference type="NCBI Taxonomy" id="226506"/>
    <lineage>
        <taxon>Bacteria</taxon>
        <taxon>Pseudomonadati</taxon>
        <taxon>Bacteroidota</taxon>
        <taxon>Cytophagia</taxon>
        <taxon>Cytophagales</taxon>
        <taxon>Cyclobacteriaceae</taxon>
        <taxon>Algoriphagus</taxon>
    </lineage>
</organism>
<dbReference type="EMBL" id="FOVW01000010">
    <property type="protein sequence ID" value="SFO64522.1"/>
    <property type="molecule type" value="Genomic_DNA"/>
</dbReference>
<evidence type="ECO:0008006" key="4">
    <source>
        <dbReference type="Google" id="ProtNLM"/>
    </source>
</evidence>
<feature type="compositionally biased region" description="Basic and acidic residues" evidence="1">
    <location>
        <begin position="82"/>
        <end position="99"/>
    </location>
</feature>
<evidence type="ECO:0000256" key="1">
    <source>
        <dbReference type="SAM" id="MobiDB-lite"/>
    </source>
</evidence>
<dbReference type="AlphaFoldDB" id="A0A1I5IVL5"/>
<reference evidence="3" key="1">
    <citation type="submission" date="2016-10" db="EMBL/GenBank/DDBJ databases">
        <authorList>
            <person name="Varghese N."/>
            <person name="Submissions S."/>
        </authorList>
    </citation>
    <scope>NUCLEOTIDE SEQUENCE [LARGE SCALE GENOMIC DNA]</scope>
    <source>
        <strain evidence="3">DSM 15282</strain>
    </source>
</reference>
<dbReference type="STRING" id="226506.SAMN04488519_11062"/>
<sequence>MNASQFQEIIQKADSLEKSDILQLKKVQENFPYFQIPHVLIARYEFQKKSKSSALGMAAITSPDRIWLKKLIEQKISASDTGSRKDDLLPEDQPEKPDQASRTQSLKALGDQLKGTAPQPEKPKSPEKPKKRVKRPGAGEDLIETIKKKEKKQILDSKKQEQIDLIKAFSKKDIKLATIKEIEANQNTENLAAESTKINDNLISESYAKLLVKQDKQAKAIEIYKKLSLKFPDKRAYFADLIENLKKS</sequence>
<keyword evidence="3" id="KW-1185">Reference proteome</keyword>
<dbReference type="RefSeq" id="WP_091655183.1">
    <property type="nucleotide sequence ID" value="NZ_FOVW01000010.1"/>
</dbReference>
<gene>
    <name evidence="2" type="ORF">SAMN04488519_11062</name>
</gene>
<evidence type="ECO:0000313" key="2">
    <source>
        <dbReference type="EMBL" id="SFO64522.1"/>
    </source>
</evidence>
<dbReference type="Proteomes" id="UP000199564">
    <property type="component" value="Unassembled WGS sequence"/>
</dbReference>